<dbReference type="RefSeq" id="WP_070237379.1">
    <property type="nucleotide sequence ID" value="NZ_CP017478.1"/>
</dbReference>
<proteinExistence type="predicted"/>
<protein>
    <submittedName>
        <fullName evidence="2">Uncharacterized protein</fullName>
    </submittedName>
</protein>
<accession>A0A1D8P9I6</accession>
<evidence type="ECO:0000313" key="2">
    <source>
        <dbReference type="EMBL" id="AOW21215.1"/>
    </source>
</evidence>
<evidence type="ECO:0000256" key="1">
    <source>
        <dbReference type="SAM" id="MobiDB-lite"/>
    </source>
</evidence>
<keyword evidence="3" id="KW-1185">Reference proteome</keyword>
<dbReference type="Proteomes" id="UP000176050">
    <property type="component" value="Chromosome"/>
</dbReference>
<gene>
    <name evidence="2" type="ORF">LPB138_11220</name>
</gene>
<dbReference type="STRING" id="1850246.LPB138_11220"/>
<organism evidence="2 3">
    <name type="scientific">Urechidicola croceus</name>
    <dbReference type="NCBI Taxonomy" id="1850246"/>
    <lineage>
        <taxon>Bacteria</taxon>
        <taxon>Pseudomonadati</taxon>
        <taxon>Bacteroidota</taxon>
        <taxon>Flavobacteriia</taxon>
        <taxon>Flavobacteriales</taxon>
        <taxon>Flavobacteriaceae</taxon>
        <taxon>Urechidicola</taxon>
    </lineage>
</organism>
<dbReference type="AlphaFoldDB" id="A0A1D8P9I6"/>
<evidence type="ECO:0000313" key="3">
    <source>
        <dbReference type="Proteomes" id="UP000176050"/>
    </source>
</evidence>
<reference evidence="2 3" key="1">
    <citation type="submission" date="2016-10" db="EMBL/GenBank/DDBJ databases">
        <title>Lutibacter sp. LPB0138, isolated from marine gastropod.</title>
        <authorList>
            <person name="Kim E."/>
            <person name="Yi H."/>
        </authorList>
    </citation>
    <scope>NUCLEOTIDE SEQUENCE [LARGE SCALE GENOMIC DNA]</scope>
    <source>
        <strain evidence="2 3">LPB0138</strain>
    </source>
</reference>
<feature type="region of interest" description="Disordered" evidence="1">
    <location>
        <begin position="24"/>
        <end position="95"/>
    </location>
</feature>
<dbReference type="PROSITE" id="PS51257">
    <property type="entry name" value="PROKAR_LIPOPROTEIN"/>
    <property type="match status" value="1"/>
</dbReference>
<dbReference type="KEGG" id="lul:LPB138_11220"/>
<name>A0A1D8P9I6_9FLAO</name>
<dbReference type="EMBL" id="CP017478">
    <property type="protein sequence ID" value="AOW21215.1"/>
    <property type="molecule type" value="Genomic_DNA"/>
</dbReference>
<sequence length="95" mass="10710">MKFSKSIFAIAIASTFLVTSCRETKTENTDDHGHEHNEDGSHTEETIEQEEFKVGTDSMETKTEEHGHDHDSEGNHTDDDSKTHKHDGGAEHHDH</sequence>